<reference evidence="2" key="1">
    <citation type="journal article" date="2020" name="Stud. Mycol.">
        <title>101 Dothideomycetes genomes: a test case for predicting lifestyles and emergence of pathogens.</title>
        <authorList>
            <person name="Haridas S."/>
            <person name="Albert R."/>
            <person name="Binder M."/>
            <person name="Bloem J."/>
            <person name="Labutti K."/>
            <person name="Salamov A."/>
            <person name="Andreopoulos B."/>
            <person name="Baker S."/>
            <person name="Barry K."/>
            <person name="Bills G."/>
            <person name="Bluhm B."/>
            <person name="Cannon C."/>
            <person name="Castanera R."/>
            <person name="Culley D."/>
            <person name="Daum C."/>
            <person name="Ezra D."/>
            <person name="Gonzalez J."/>
            <person name="Henrissat B."/>
            <person name="Kuo A."/>
            <person name="Liang C."/>
            <person name="Lipzen A."/>
            <person name="Lutzoni F."/>
            <person name="Magnuson J."/>
            <person name="Mondo S."/>
            <person name="Nolan M."/>
            <person name="Ohm R."/>
            <person name="Pangilinan J."/>
            <person name="Park H.-J."/>
            <person name="Ramirez L."/>
            <person name="Alfaro M."/>
            <person name="Sun H."/>
            <person name="Tritt A."/>
            <person name="Yoshinaga Y."/>
            <person name="Zwiers L.-H."/>
            <person name="Turgeon B."/>
            <person name="Goodwin S."/>
            <person name="Spatafora J."/>
            <person name="Crous P."/>
            <person name="Grigoriev I."/>
        </authorList>
    </citation>
    <scope>NUCLEOTIDE SEQUENCE</scope>
    <source>
        <strain evidence="2">CBS 269.34</strain>
    </source>
</reference>
<sequence length="151" mass="16452">MPERTPSATIATSDVLADPPMETTKIVKSVDAVTDSSQSSHTATRENPPGVTETSHASHVLHLETQESPGPTRFTNGVSQMGTDMSLQHIVGTKSSAKARLSYSMSRWLAESPEEEYWHTCSRTDVSERRIEDSCEEEAAITFTLSGKPSL</sequence>
<protein>
    <submittedName>
        <fullName evidence="2">Uncharacterized protein</fullName>
    </submittedName>
</protein>
<accession>A0A6A6QTI6</accession>
<evidence type="ECO:0000313" key="2">
    <source>
        <dbReference type="EMBL" id="KAF2495424.1"/>
    </source>
</evidence>
<keyword evidence="3" id="KW-1185">Reference proteome</keyword>
<evidence type="ECO:0000256" key="1">
    <source>
        <dbReference type="SAM" id="MobiDB-lite"/>
    </source>
</evidence>
<proteinExistence type="predicted"/>
<gene>
    <name evidence="2" type="ORF">BU16DRAFT_561704</name>
</gene>
<evidence type="ECO:0000313" key="3">
    <source>
        <dbReference type="Proteomes" id="UP000799750"/>
    </source>
</evidence>
<name>A0A6A6QTI6_9PEZI</name>
<organism evidence="2 3">
    <name type="scientific">Lophium mytilinum</name>
    <dbReference type="NCBI Taxonomy" id="390894"/>
    <lineage>
        <taxon>Eukaryota</taxon>
        <taxon>Fungi</taxon>
        <taxon>Dikarya</taxon>
        <taxon>Ascomycota</taxon>
        <taxon>Pezizomycotina</taxon>
        <taxon>Dothideomycetes</taxon>
        <taxon>Pleosporomycetidae</taxon>
        <taxon>Mytilinidiales</taxon>
        <taxon>Mytilinidiaceae</taxon>
        <taxon>Lophium</taxon>
    </lineage>
</organism>
<dbReference type="AlphaFoldDB" id="A0A6A6QTI6"/>
<dbReference type="EMBL" id="MU004189">
    <property type="protein sequence ID" value="KAF2495424.1"/>
    <property type="molecule type" value="Genomic_DNA"/>
</dbReference>
<feature type="region of interest" description="Disordered" evidence="1">
    <location>
        <begin position="30"/>
        <end position="79"/>
    </location>
</feature>
<feature type="compositionally biased region" description="Polar residues" evidence="1">
    <location>
        <begin position="66"/>
        <end position="79"/>
    </location>
</feature>
<dbReference type="Proteomes" id="UP000799750">
    <property type="component" value="Unassembled WGS sequence"/>
</dbReference>